<comment type="subunit">
    <text evidence="5">Homohexamer; trimer of homodimers.</text>
</comment>
<feature type="site" description="Important for catalytic activity" evidence="5">
    <location>
        <position position="234"/>
    </location>
</feature>
<dbReference type="EMBL" id="FQVK01000025">
    <property type="protein sequence ID" value="SHF28124.1"/>
    <property type="molecule type" value="Genomic_DNA"/>
</dbReference>
<sequence length="253" mass="27355">MNPDLCNKANLNGKNVKMTIHIGADKGDIAETVLLPGDPYRAKWAAETFLSNVRQINDVRGMLGFTGEWKGNPVTIQGSGMGMPSLSIYVNELIRDYGAKTLIRIGSCGGMQENVKLRDVIIAMTSTTLSTPSRGIMKEINFAPCADWSLLQAAVQAAEAKGTPTHVGGIYSSDVFYDERPDLNEQMVRHGILGVEMEAAELYILAARHKCRALAVLTVSDHLLTGEALPSSERQSSFGDMVEIALQAAFPNA</sequence>
<protein>
    <recommendedName>
        <fullName evidence="5">Purine nucleoside phosphorylase DeoD-type</fullName>
        <shortName evidence="5">PNP</shortName>
        <ecNumber evidence="5">2.4.2.1</ecNumber>
    </recommendedName>
</protein>
<dbReference type="InterPro" id="IPR035994">
    <property type="entry name" value="Nucleoside_phosphorylase_sf"/>
</dbReference>
<feature type="binding site" description="in other chain" evidence="5">
    <location>
        <position position="41"/>
    </location>
    <ligand>
        <name>phosphate</name>
        <dbReference type="ChEBI" id="CHEBI:43474"/>
        <note>ligand shared between dimeric partners</note>
    </ligand>
</feature>
<dbReference type="NCBIfam" id="NF004489">
    <property type="entry name" value="PRK05819.1"/>
    <property type="match status" value="1"/>
</dbReference>
<dbReference type="Gene3D" id="3.40.50.1580">
    <property type="entry name" value="Nucleoside phosphorylase domain"/>
    <property type="match status" value="1"/>
</dbReference>
<dbReference type="PROSITE" id="PS01232">
    <property type="entry name" value="PNP_UDP_1"/>
    <property type="match status" value="1"/>
</dbReference>
<comment type="catalytic activity">
    <reaction evidence="5">
        <text>a purine 2'-deoxy-D-ribonucleoside + phosphate = a purine nucleobase + 2-deoxy-alpha-D-ribose 1-phosphate</text>
        <dbReference type="Rhea" id="RHEA:36431"/>
        <dbReference type="ChEBI" id="CHEBI:26386"/>
        <dbReference type="ChEBI" id="CHEBI:43474"/>
        <dbReference type="ChEBI" id="CHEBI:57259"/>
        <dbReference type="ChEBI" id="CHEBI:142361"/>
        <dbReference type="EC" id="2.4.2.1"/>
    </reaction>
</comment>
<comment type="catalytic activity">
    <reaction evidence="4">
        <text>uridine + phosphate = alpha-D-ribose 1-phosphate + uracil</text>
        <dbReference type="Rhea" id="RHEA:24388"/>
        <dbReference type="ChEBI" id="CHEBI:16704"/>
        <dbReference type="ChEBI" id="CHEBI:17568"/>
        <dbReference type="ChEBI" id="CHEBI:43474"/>
        <dbReference type="ChEBI" id="CHEBI:57720"/>
        <dbReference type="EC" id="2.4.2.3"/>
    </reaction>
</comment>
<feature type="binding site" description="in other chain" evidence="5">
    <location>
        <position position="37"/>
    </location>
    <ligand>
        <name>phosphate</name>
        <dbReference type="ChEBI" id="CHEBI:43474"/>
        <note>ligand shared between dimeric partners</note>
    </ligand>
</feature>
<dbReference type="SUPFAM" id="SSF53167">
    <property type="entry name" value="Purine and uridine phosphorylases"/>
    <property type="match status" value="1"/>
</dbReference>
<feature type="binding site" evidence="5">
    <location>
        <position position="21"/>
    </location>
    <ligand>
        <name>a purine D-ribonucleoside</name>
        <dbReference type="ChEBI" id="CHEBI:142355"/>
        <note>ligand shared between dimeric partners</note>
    </ligand>
</feature>
<dbReference type="CDD" id="cd09006">
    <property type="entry name" value="PNP_EcPNPI-like"/>
    <property type="match status" value="1"/>
</dbReference>
<comment type="function">
    <text evidence="5">Catalyzes the reversible phosphorolytic breakdown of the N-glycosidic bond in the beta-(deoxy)ribonucleoside molecules, with the formation of the corresponding free purine bases and pentose-1-phosphate.</text>
</comment>
<feature type="binding site" description="in other chain" evidence="5">
    <location>
        <begin position="196"/>
        <end position="198"/>
    </location>
    <ligand>
        <name>a purine D-ribonucleoside</name>
        <dbReference type="ChEBI" id="CHEBI:142355"/>
        <note>ligand shared between dimeric partners</note>
    </ligand>
</feature>
<feature type="binding site" description="in other chain" evidence="5">
    <location>
        <begin position="104"/>
        <end position="107"/>
    </location>
    <ligand>
        <name>phosphate</name>
        <dbReference type="ChEBI" id="CHEBI:43474"/>
        <note>ligand shared between dimeric partners</note>
    </ligand>
</feature>
<evidence type="ECO:0000313" key="7">
    <source>
        <dbReference type="EMBL" id="SHF28124.1"/>
    </source>
</evidence>
<comment type="catalytic activity">
    <reaction evidence="5">
        <text>a purine D-ribonucleoside + phosphate = a purine nucleobase + alpha-D-ribose 1-phosphate</text>
        <dbReference type="Rhea" id="RHEA:19805"/>
        <dbReference type="ChEBI" id="CHEBI:26386"/>
        <dbReference type="ChEBI" id="CHEBI:43474"/>
        <dbReference type="ChEBI" id="CHEBI:57720"/>
        <dbReference type="ChEBI" id="CHEBI:142355"/>
        <dbReference type="EC" id="2.4.2.1"/>
    </reaction>
</comment>
<dbReference type="GO" id="GO:0005829">
    <property type="term" value="C:cytosol"/>
    <property type="evidence" value="ECO:0007669"/>
    <property type="project" value="TreeGrafter"/>
</dbReference>
<dbReference type="Proteomes" id="UP000325134">
    <property type="component" value="Unassembled WGS sequence"/>
</dbReference>
<dbReference type="EC" id="2.4.2.1" evidence="5"/>
<feature type="binding site" description="in other chain" evidence="5">
    <location>
        <begin position="220"/>
        <end position="221"/>
    </location>
    <ligand>
        <name>a purine D-ribonucleoside</name>
        <dbReference type="ChEBI" id="CHEBI:142355"/>
        <note>ligand shared between dimeric partners</note>
    </ligand>
</feature>
<evidence type="ECO:0000259" key="6">
    <source>
        <dbReference type="Pfam" id="PF01048"/>
    </source>
</evidence>
<feature type="binding site" evidence="5">
    <location>
        <position position="60"/>
    </location>
    <ligand>
        <name>phosphate</name>
        <dbReference type="ChEBI" id="CHEBI:43474"/>
        <note>ligand shared between dimeric partners</note>
    </ligand>
</feature>
<dbReference type="GO" id="GO:0004850">
    <property type="term" value="F:uridine phosphorylase activity"/>
    <property type="evidence" value="ECO:0007669"/>
    <property type="project" value="UniProtKB-EC"/>
</dbReference>
<evidence type="ECO:0000256" key="3">
    <source>
        <dbReference type="ARBA" id="ARBA00022679"/>
    </source>
</evidence>
<feature type="domain" description="Nucleoside phosphorylase" evidence="6">
    <location>
        <begin position="33"/>
        <end position="233"/>
    </location>
</feature>
<gene>
    <name evidence="5" type="primary">deoD</name>
    <name evidence="7" type="ORF">SAMN05444279_12510</name>
</gene>
<keyword evidence="2 5" id="KW-0328">Glycosyltransferase</keyword>
<comment type="similarity">
    <text evidence="1 5">Belongs to the PNP/UDP phosphorylase family.</text>
</comment>
<dbReference type="Pfam" id="PF01048">
    <property type="entry name" value="PNP_UDP_1"/>
    <property type="match status" value="1"/>
</dbReference>
<dbReference type="InterPro" id="IPR000845">
    <property type="entry name" value="Nucleoside_phosphorylase_d"/>
</dbReference>
<dbReference type="NCBIfam" id="TIGR00107">
    <property type="entry name" value="deoD"/>
    <property type="match status" value="1"/>
</dbReference>
<keyword evidence="3 5" id="KW-0808">Transferase</keyword>
<evidence type="ECO:0000256" key="5">
    <source>
        <dbReference type="HAMAP-Rule" id="MF_01627"/>
    </source>
</evidence>
<dbReference type="AlphaFoldDB" id="A0A1M5ADB0"/>
<evidence type="ECO:0000256" key="1">
    <source>
        <dbReference type="ARBA" id="ARBA00010456"/>
    </source>
</evidence>
<name>A0A1M5ADB0_9RHOB</name>
<evidence type="ECO:0000256" key="2">
    <source>
        <dbReference type="ARBA" id="ARBA00022676"/>
    </source>
</evidence>
<dbReference type="PANTHER" id="PTHR43691:SF11">
    <property type="entry name" value="FI09636P-RELATED"/>
    <property type="match status" value="1"/>
</dbReference>
<keyword evidence="8" id="KW-1185">Reference proteome</keyword>
<dbReference type="PANTHER" id="PTHR43691">
    <property type="entry name" value="URIDINE PHOSPHORYLASE"/>
    <property type="match status" value="1"/>
</dbReference>
<evidence type="ECO:0000256" key="4">
    <source>
        <dbReference type="ARBA" id="ARBA00048447"/>
    </source>
</evidence>
<accession>A0A1M5ADB0</accession>
<feature type="active site" description="Proton donor" evidence="5">
    <location>
        <position position="221"/>
    </location>
</feature>
<dbReference type="GO" id="GO:0006152">
    <property type="term" value="P:purine nucleoside catabolic process"/>
    <property type="evidence" value="ECO:0007669"/>
    <property type="project" value="TreeGrafter"/>
</dbReference>
<dbReference type="InterPro" id="IPR004402">
    <property type="entry name" value="DeoD-type"/>
</dbReference>
<proteinExistence type="inferred from homology"/>
<dbReference type="GO" id="GO:0004731">
    <property type="term" value="F:purine-nucleoside phosphorylase activity"/>
    <property type="evidence" value="ECO:0007669"/>
    <property type="project" value="UniProtKB-UniRule"/>
</dbReference>
<dbReference type="HAMAP" id="MF_01627">
    <property type="entry name" value="Pur_nucleosid_phosp"/>
    <property type="match status" value="1"/>
</dbReference>
<evidence type="ECO:0000313" key="8">
    <source>
        <dbReference type="Proteomes" id="UP000325134"/>
    </source>
</evidence>
<organism evidence="7 8">
    <name type="scientific">Ruegeria intermedia</name>
    <dbReference type="NCBI Taxonomy" id="996115"/>
    <lineage>
        <taxon>Bacteria</taxon>
        <taxon>Pseudomonadati</taxon>
        <taxon>Pseudomonadota</taxon>
        <taxon>Alphaproteobacteria</taxon>
        <taxon>Rhodobacterales</taxon>
        <taxon>Roseobacteraceae</taxon>
        <taxon>Ruegeria</taxon>
    </lineage>
</organism>
<reference evidence="7 8" key="1">
    <citation type="submission" date="2016-11" db="EMBL/GenBank/DDBJ databases">
        <authorList>
            <person name="Varghese N."/>
            <person name="Submissions S."/>
        </authorList>
    </citation>
    <scope>NUCLEOTIDE SEQUENCE [LARGE SCALE GENOMIC DNA]</scope>
    <source>
        <strain evidence="7 8">DSM 29341</strain>
    </source>
</reference>
<dbReference type="InterPro" id="IPR018016">
    <property type="entry name" value="Nucleoside_phosphorylase_CS"/>
</dbReference>